<dbReference type="RefSeq" id="WP_179699625.1">
    <property type="nucleotide sequence ID" value="NZ_BAAAHA010000004.1"/>
</dbReference>
<keyword evidence="1" id="KW-1133">Transmembrane helix</keyword>
<keyword evidence="3" id="KW-1185">Reference proteome</keyword>
<evidence type="ECO:0000256" key="1">
    <source>
        <dbReference type="SAM" id="Phobius"/>
    </source>
</evidence>
<keyword evidence="1" id="KW-0812">Transmembrane</keyword>
<feature type="transmembrane region" description="Helical" evidence="1">
    <location>
        <begin position="6"/>
        <end position="27"/>
    </location>
</feature>
<dbReference type="EMBL" id="JACCHJ010000001">
    <property type="protein sequence ID" value="NYK08576.1"/>
    <property type="molecule type" value="Genomic_DNA"/>
</dbReference>
<keyword evidence="1" id="KW-0472">Membrane</keyword>
<organism evidence="2 3">
    <name type="scientific">Leifsonia naganoensis</name>
    <dbReference type="NCBI Taxonomy" id="150025"/>
    <lineage>
        <taxon>Bacteria</taxon>
        <taxon>Bacillati</taxon>
        <taxon>Actinomycetota</taxon>
        <taxon>Actinomycetes</taxon>
        <taxon>Micrococcales</taxon>
        <taxon>Microbacteriaceae</taxon>
        <taxon>Leifsonia</taxon>
    </lineage>
</organism>
<evidence type="ECO:0000313" key="2">
    <source>
        <dbReference type="EMBL" id="NYK08576.1"/>
    </source>
</evidence>
<protein>
    <submittedName>
        <fullName evidence="2">Uncharacterized protein</fullName>
    </submittedName>
</protein>
<dbReference type="Proteomes" id="UP000521075">
    <property type="component" value="Unassembled WGS sequence"/>
</dbReference>
<sequence length="175" mass="19327">MDASNWINLSILVVAAIAALVAIFQVVEARRARDEARVARDDAAKHEQEALDAAKRSADSAVDSAAAQRRLATAAEEQLDMIRRSAAPPWRIERVDDTRWKITNATGENVDFFTLNAKPDAIERVGFNTIARDVAKNESLFFNFGGFLNSPPSVNLVVAWRDASRNGQEYVETIP</sequence>
<name>A0A853DHK5_9MICO</name>
<dbReference type="AlphaFoldDB" id="A0A853DHK5"/>
<proteinExistence type="predicted"/>
<comment type="caution">
    <text evidence="2">The sequence shown here is derived from an EMBL/GenBank/DDBJ whole genome shotgun (WGS) entry which is preliminary data.</text>
</comment>
<gene>
    <name evidence="2" type="ORF">HNR14_000457</name>
</gene>
<evidence type="ECO:0000313" key="3">
    <source>
        <dbReference type="Proteomes" id="UP000521075"/>
    </source>
</evidence>
<reference evidence="2 3" key="1">
    <citation type="submission" date="2020-07" db="EMBL/GenBank/DDBJ databases">
        <title>Sequencing the genomes of 1000 actinobacteria strains.</title>
        <authorList>
            <person name="Klenk H.-P."/>
        </authorList>
    </citation>
    <scope>NUCLEOTIDE SEQUENCE [LARGE SCALE GENOMIC DNA]</scope>
    <source>
        <strain evidence="2 3">DSM 15166</strain>
    </source>
</reference>
<accession>A0A853DHK5</accession>